<evidence type="ECO:0000256" key="1">
    <source>
        <dbReference type="SAM" id="MobiDB-lite"/>
    </source>
</evidence>
<evidence type="ECO:0000313" key="3">
    <source>
        <dbReference type="Proteomes" id="UP001291623"/>
    </source>
</evidence>
<dbReference type="EMBL" id="JAVYJV010000010">
    <property type="protein sequence ID" value="KAK4360177.1"/>
    <property type="molecule type" value="Genomic_DNA"/>
</dbReference>
<organism evidence="2 3">
    <name type="scientific">Anisodus tanguticus</name>
    <dbReference type="NCBI Taxonomy" id="243964"/>
    <lineage>
        <taxon>Eukaryota</taxon>
        <taxon>Viridiplantae</taxon>
        <taxon>Streptophyta</taxon>
        <taxon>Embryophyta</taxon>
        <taxon>Tracheophyta</taxon>
        <taxon>Spermatophyta</taxon>
        <taxon>Magnoliopsida</taxon>
        <taxon>eudicotyledons</taxon>
        <taxon>Gunneridae</taxon>
        <taxon>Pentapetalae</taxon>
        <taxon>asterids</taxon>
        <taxon>lamiids</taxon>
        <taxon>Solanales</taxon>
        <taxon>Solanaceae</taxon>
        <taxon>Solanoideae</taxon>
        <taxon>Hyoscyameae</taxon>
        <taxon>Anisodus</taxon>
    </lineage>
</organism>
<keyword evidence="3" id="KW-1185">Reference proteome</keyword>
<dbReference type="AlphaFoldDB" id="A0AAE1RYW0"/>
<proteinExistence type="predicted"/>
<name>A0AAE1RYW0_9SOLA</name>
<sequence>MAAQTTPSFLKTQSFSNTPNPSKASPMSVSPKSTNTKDYSPMSTSPANNDKVYKQYTFINDLRPVEEECTQAMILLDPGFVRKIPKLALNKISHRHAMRSRSWTTFCRMERVITTLAGHSQAEDSGVKWRRHEDSRDFSDHKTGVSVVERSVNWGRFLVTRPGDIRSDNAYMSYGKSCEKHDRLLVEAPICLHNLKPSLFVCIASVRDAELKKQAPIFNPRLPPEKINLGTKVESCVCALVLNKSFPCISDGLDNKGGRLCRNSAGSENKCCTIFLDRVFVPMRVFTCKVFDVLATRKCITIAHTLGLRARNQSGGKPNT</sequence>
<feature type="region of interest" description="Disordered" evidence="1">
    <location>
        <begin position="1"/>
        <end position="46"/>
    </location>
</feature>
<protein>
    <submittedName>
        <fullName evidence="2">Uncharacterized protein</fullName>
    </submittedName>
</protein>
<accession>A0AAE1RYW0</accession>
<gene>
    <name evidence="2" type="ORF">RND71_019129</name>
</gene>
<reference evidence="2" key="1">
    <citation type="submission" date="2023-12" db="EMBL/GenBank/DDBJ databases">
        <title>Genome assembly of Anisodus tanguticus.</title>
        <authorList>
            <person name="Wang Y.-J."/>
        </authorList>
    </citation>
    <scope>NUCLEOTIDE SEQUENCE</scope>
    <source>
        <strain evidence="2">KB-2021</strain>
        <tissue evidence="2">Leaf</tissue>
    </source>
</reference>
<dbReference type="Proteomes" id="UP001291623">
    <property type="component" value="Unassembled WGS sequence"/>
</dbReference>
<evidence type="ECO:0000313" key="2">
    <source>
        <dbReference type="EMBL" id="KAK4360177.1"/>
    </source>
</evidence>
<comment type="caution">
    <text evidence="2">The sequence shown here is derived from an EMBL/GenBank/DDBJ whole genome shotgun (WGS) entry which is preliminary data.</text>
</comment>